<dbReference type="AlphaFoldDB" id="A0A9P1ME14"/>
<dbReference type="SUPFAM" id="SSF48403">
    <property type="entry name" value="Ankyrin repeat"/>
    <property type="match status" value="1"/>
</dbReference>
<evidence type="ECO:0000256" key="1">
    <source>
        <dbReference type="SAM" id="MobiDB-lite"/>
    </source>
</evidence>
<dbReference type="SMART" id="SM00248">
    <property type="entry name" value="ANK"/>
    <property type="match status" value="3"/>
</dbReference>
<reference evidence="2" key="1">
    <citation type="submission" date="2022-11" db="EMBL/GenBank/DDBJ databases">
        <authorList>
            <person name="Scott C."/>
            <person name="Bruce N."/>
        </authorList>
    </citation>
    <scope>NUCLEOTIDE SEQUENCE</scope>
</reference>
<proteinExistence type="predicted"/>
<evidence type="ECO:0000313" key="2">
    <source>
        <dbReference type="EMBL" id="CAI4218426.1"/>
    </source>
</evidence>
<keyword evidence="3" id="KW-1185">Reference proteome</keyword>
<dbReference type="Proteomes" id="UP000838763">
    <property type="component" value="Unassembled WGS sequence"/>
</dbReference>
<dbReference type="Gene3D" id="1.25.40.20">
    <property type="entry name" value="Ankyrin repeat-containing domain"/>
    <property type="match status" value="1"/>
</dbReference>
<dbReference type="InterPro" id="IPR002110">
    <property type="entry name" value="Ankyrin_rpt"/>
</dbReference>
<comment type="caution">
    <text evidence="2">The sequence shown here is derived from an EMBL/GenBank/DDBJ whole genome shotgun (WGS) entry which is preliminary data.</text>
</comment>
<dbReference type="InterPro" id="IPR036770">
    <property type="entry name" value="Ankyrin_rpt-contain_sf"/>
</dbReference>
<evidence type="ECO:0000313" key="3">
    <source>
        <dbReference type="Proteomes" id="UP000838763"/>
    </source>
</evidence>
<dbReference type="OrthoDB" id="194358at2759"/>
<accession>A0A9P1ME14</accession>
<evidence type="ECO:0008006" key="4">
    <source>
        <dbReference type="Google" id="ProtNLM"/>
    </source>
</evidence>
<dbReference type="EMBL" id="CALLCH030000018">
    <property type="protein sequence ID" value="CAI4218426.1"/>
    <property type="molecule type" value="Genomic_DNA"/>
</dbReference>
<protein>
    <recommendedName>
        <fullName evidence="4">Ankyrin repeat protein</fullName>
    </recommendedName>
</protein>
<gene>
    <name evidence="2" type="ORF">PPNO1_LOCUS8012</name>
</gene>
<organism evidence="2 3">
    <name type="scientific">Parascedosporium putredinis</name>
    <dbReference type="NCBI Taxonomy" id="1442378"/>
    <lineage>
        <taxon>Eukaryota</taxon>
        <taxon>Fungi</taxon>
        <taxon>Dikarya</taxon>
        <taxon>Ascomycota</taxon>
        <taxon>Pezizomycotina</taxon>
        <taxon>Sordariomycetes</taxon>
        <taxon>Hypocreomycetidae</taxon>
        <taxon>Microascales</taxon>
        <taxon>Microascaceae</taxon>
        <taxon>Parascedosporium</taxon>
    </lineage>
</organism>
<feature type="region of interest" description="Disordered" evidence="1">
    <location>
        <begin position="22"/>
        <end position="60"/>
    </location>
</feature>
<name>A0A9P1ME14_9PEZI</name>
<sequence length="311" mass="34143">MELDNQRQRMLSFISHTEEMNKLRRSLSSPADNERQTGAESVNASAGHDRSNASTLPAPLPRSEYANHAYSIGDNIVGVDFYIACDQGDLADVTAFVQHNTPSRAVLQYGLEHASFGGQAEVARFLLANGASLHSNVFARLEPQKFGNISTFERHPRGPDLPAQDITRALEVAVGSYDMTIVQKLLDHGANPHYATLSLHLLSQNHDPSNPYLARVPVPFSRRKPVAEYLLTVDGVQVDEKRDIPLRFDPQVATNVVFNPAATQSCTPLDAALQNKDWDFAEWLLDHGGARDKLGALDPRTGQPATLASQQ</sequence>